<accession>A5GDQ7</accession>
<dbReference type="EMBL" id="CP000698">
    <property type="protein sequence ID" value="ABQ24290.1"/>
    <property type="molecule type" value="Genomic_DNA"/>
</dbReference>
<protein>
    <recommendedName>
        <fullName evidence="3">corrinoid adenosyltransferase</fullName>
        <ecNumber evidence="3">2.5.1.17</ecNumber>
    </recommendedName>
    <alternativeName>
        <fullName evidence="5">Cob(II)alamin adenosyltransferase</fullName>
    </alternativeName>
    <alternativeName>
        <fullName evidence="7">Cob(II)yrinic acid a,c-diamide adenosyltransferase</fullName>
    </alternativeName>
    <alternativeName>
        <fullName evidence="6">Cobinamide/cobalamin adenosyltransferase</fullName>
    </alternativeName>
</protein>
<dbReference type="STRING" id="351605.Gura_0074"/>
<evidence type="ECO:0000256" key="1">
    <source>
        <dbReference type="ARBA" id="ARBA00005121"/>
    </source>
</evidence>
<comment type="pathway">
    <text evidence="1">Cofactor biosynthesis; adenosylcobalamin biosynthesis; adenosylcobalamin from cob(II)yrinate a,c-diamide: step 2/7.</text>
</comment>
<dbReference type="KEGG" id="gur:Gura_0074"/>
<dbReference type="PANTHER" id="PTHR46638:SF1">
    <property type="entry name" value="CORRINOID ADENOSYLTRANSFERASE"/>
    <property type="match status" value="1"/>
</dbReference>
<dbReference type="Proteomes" id="UP000006695">
    <property type="component" value="Chromosome"/>
</dbReference>
<evidence type="ECO:0000256" key="3">
    <source>
        <dbReference type="ARBA" id="ARBA00012454"/>
    </source>
</evidence>
<evidence type="ECO:0000256" key="4">
    <source>
        <dbReference type="ARBA" id="ARBA00024929"/>
    </source>
</evidence>
<comment type="similarity">
    <text evidence="2">Belongs to the Cob(I)alamin adenosyltransferase family.</text>
</comment>
<dbReference type="GO" id="GO:0008817">
    <property type="term" value="F:corrinoid adenosyltransferase activity"/>
    <property type="evidence" value="ECO:0007669"/>
    <property type="project" value="UniProtKB-EC"/>
</dbReference>
<dbReference type="AlphaFoldDB" id="A5GDQ7"/>
<gene>
    <name evidence="10" type="ordered locus">Gura_0074</name>
</gene>
<evidence type="ECO:0000313" key="11">
    <source>
        <dbReference type="Proteomes" id="UP000006695"/>
    </source>
</evidence>
<dbReference type="Gene3D" id="3.40.50.300">
    <property type="entry name" value="P-loop containing nucleotide triphosphate hydrolases"/>
    <property type="match status" value="1"/>
</dbReference>
<proteinExistence type="inferred from homology"/>
<comment type="catalytic activity">
    <reaction evidence="8">
        <text>2 cob(II)yrinate a,c diamide + reduced [electron-transfer flavoprotein] + 2 ATP = 2 adenosylcob(III)yrinate a,c-diamide + 2 triphosphate + oxidized [electron-transfer flavoprotein] + 3 H(+)</text>
        <dbReference type="Rhea" id="RHEA:11528"/>
        <dbReference type="Rhea" id="RHEA-COMP:10685"/>
        <dbReference type="Rhea" id="RHEA-COMP:10686"/>
        <dbReference type="ChEBI" id="CHEBI:15378"/>
        <dbReference type="ChEBI" id="CHEBI:18036"/>
        <dbReference type="ChEBI" id="CHEBI:30616"/>
        <dbReference type="ChEBI" id="CHEBI:57692"/>
        <dbReference type="ChEBI" id="CHEBI:58307"/>
        <dbReference type="ChEBI" id="CHEBI:58503"/>
        <dbReference type="ChEBI" id="CHEBI:58537"/>
        <dbReference type="EC" id="2.5.1.17"/>
    </reaction>
</comment>
<dbReference type="CDD" id="cd00561">
    <property type="entry name" value="CobA_ACA"/>
    <property type="match status" value="1"/>
</dbReference>
<dbReference type="GO" id="GO:0009236">
    <property type="term" value="P:cobalamin biosynthetic process"/>
    <property type="evidence" value="ECO:0007669"/>
    <property type="project" value="UniProtKB-UniPathway"/>
</dbReference>
<dbReference type="GO" id="GO:0005524">
    <property type="term" value="F:ATP binding"/>
    <property type="evidence" value="ECO:0007669"/>
    <property type="project" value="InterPro"/>
</dbReference>
<dbReference type="SUPFAM" id="SSF52540">
    <property type="entry name" value="P-loop containing nucleoside triphosphate hydrolases"/>
    <property type="match status" value="1"/>
</dbReference>
<comment type="function">
    <text evidence="4">Required for both de novo synthesis of the corrin ring for the assimilation of exogenous corrinoids. Participates in the adenosylation of a variety of incomplete and complete corrinoids.</text>
</comment>
<dbReference type="HOGENOM" id="CLU_088595_0_1_7"/>
<dbReference type="InterPro" id="IPR027417">
    <property type="entry name" value="P-loop_NTPase"/>
</dbReference>
<dbReference type="Pfam" id="PF02572">
    <property type="entry name" value="CobA_CobO_BtuR"/>
    <property type="match status" value="1"/>
</dbReference>
<comment type="catalytic activity">
    <reaction evidence="9">
        <text>2 cob(II)alamin + reduced [electron-transfer flavoprotein] + 2 ATP = 2 adenosylcob(III)alamin + 2 triphosphate + oxidized [electron-transfer flavoprotein] + 3 H(+)</text>
        <dbReference type="Rhea" id="RHEA:28671"/>
        <dbReference type="Rhea" id="RHEA-COMP:10685"/>
        <dbReference type="Rhea" id="RHEA-COMP:10686"/>
        <dbReference type="ChEBI" id="CHEBI:15378"/>
        <dbReference type="ChEBI" id="CHEBI:16304"/>
        <dbReference type="ChEBI" id="CHEBI:18036"/>
        <dbReference type="ChEBI" id="CHEBI:18408"/>
        <dbReference type="ChEBI" id="CHEBI:30616"/>
        <dbReference type="ChEBI" id="CHEBI:57692"/>
        <dbReference type="ChEBI" id="CHEBI:58307"/>
        <dbReference type="EC" id="2.5.1.17"/>
    </reaction>
</comment>
<evidence type="ECO:0000256" key="8">
    <source>
        <dbReference type="ARBA" id="ARBA00048555"/>
    </source>
</evidence>
<organism evidence="10 11">
    <name type="scientific">Geotalea uraniireducens (strain Rf4)</name>
    <name type="common">Geobacter uraniireducens</name>
    <dbReference type="NCBI Taxonomy" id="351605"/>
    <lineage>
        <taxon>Bacteria</taxon>
        <taxon>Pseudomonadati</taxon>
        <taxon>Thermodesulfobacteriota</taxon>
        <taxon>Desulfuromonadia</taxon>
        <taxon>Geobacterales</taxon>
        <taxon>Geobacteraceae</taxon>
        <taxon>Geotalea</taxon>
    </lineage>
</organism>
<dbReference type="RefSeq" id="WP_011937019.1">
    <property type="nucleotide sequence ID" value="NC_009483.1"/>
</dbReference>
<evidence type="ECO:0000256" key="7">
    <source>
        <dbReference type="ARBA" id="ARBA00033354"/>
    </source>
</evidence>
<keyword evidence="11" id="KW-1185">Reference proteome</keyword>
<reference evidence="10 11" key="1">
    <citation type="submission" date="2007-05" db="EMBL/GenBank/DDBJ databases">
        <title>Complete sequence of Geobacter uraniireducens Rf4.</title>
        <authorList>
            <consortium name="US DOE Joint Genome Institute"/>
            <person name="Copeland A."/>
            <person name="Lucas S."/>
            <person name="Lapidus A."/>
            <person name="Barry K."/>
            <person name="Detter J.C."/>
            <person name="Glavina del Rio T."/>
            <person name="Hammon N."/>
            <person name="Israni S."/>
            <person name="Dalin E."/>
            <person name="Tice H."/>
            <person name="Pitluck S."/>
            <person name="Chertkov O."/>
            <person name="Brettin T."/>
            <person name="Bruce D."/>
            <person name="Han C."/>
            <person name="Schmutz J."/>
            <person name="Larimer F."/>
            <person name="Land M."/>
            <person name="Hauser L."/>
            <person name="Kyrpides N."/>
            <person name="Mikhailova N."/>
            <person name="Shelobolina E."/>
            <person name="Aklujkar M."/>
            <person name="Lovley D."/>
            <person name="Richardson P."/>
        </authorList>
    </citation>
    <scope>NUCLEOTIDE SEQUENCE [LARGE SCALE GENOMIC DNA]</scope>
    <source>
        <strain evidence="10 11">Rf4</strain>
    </source>
</reference>
<evidence type="ECO:0000256" key="2">
    <source>
        <dbReference type="ARBA" id="ARBA00007487"/>
    </source>
</evidence>
<evidence type="ECO:0000313" key="10">
    <source>
        <dbReference type="EMBL" id="ABQ24290.1"/>
    </source>
</evidence>
<name>A5GDQ7_GEOUR</name>
<keyword evidence="10" id="KW-0808">Transferase</keyword>
<dbReference type="UniPathway" id="UPA00148">
    <property type="reaction ID" value="UER00233"/>
</dbReference>
<dbReference type="EC" id="2.5.1.17" evidence="3"/>
<dbReference type="PIRSF" id="PIRSF015617">
    <property type="entry name" value="Adensltrnsf_CobA"/>
    <property type="match status" value="1"/>
</dbReference>
<sequence>MVKRGTPPDTIERFEPKVRQGLIVVITGHGKGKTTSALGMALRACGHGMRVCIIQFMKGDLYAGEWDSIKRMNCAIELHATGKGFCGILGNPYPWDEHRANAQDAIDLVQEKISSHNYDLMILDEINNAIKLKLVDLEQVLEILRIKPPMMHLILTGRDAHPQVIELADTVSEIQEIKHAYRKRIEPQPGIDY</sequence>
<evidence type="ECO:0000256" key="6">
    <source>
        <dbReference type="ARBA" id="ARBA00033334"/>
    </source>
</evidence>
<dbReference type="OrthoDB" id="9810309at2"/>
<evidence type="ECO:0000256" key="5">
    <source>
        <dbReference type="ARBA" id="ARBA00031529"/>
    </source>
</evidence>
<dbReference type="InterPro" id="IPR003724">
    <property type="entry name" value="CblAdoTrfase_CobA"/>
</dbReference>
<dbReference type="NCBIfam" id="TIGR00708">
    <property type="entry name" value="cobA"/>
    <property type="match status" value="1"/>
</dbReference>
<evidence type="ECO:0000256" key="9">
    <source>
        <dbReference type="ARBA" id="ARBA00048692"/>
    </source>
</evidence>
<dbReference type="NCBIfam" id="NF004637">
    <property type="entry name" value="PRK05986.1"/>
    <property type="match status" value="1"/>
</dbReference>
<dbReference type="PANTHER" id="PTHR46638">
    <property type="entry name" value="CORRINOID ADENOSYLTRANSFERASE"/>
    <property type="match status" value="1"/>
</dbReference>